<dbReference type="Pfam" id="PF13487">
    <property type="entry name" value="HD_5"/>
    <property type="match status" value="1"/>
</dbReference>
<dbReference type="CDD" id="cd00077">
    <property type="entry name" value="HDc"/>
    <property type="match status" value="1"/>
</dbReference>
<dbReference type="SUPFAM" id="SSF109604">
    <property type="entry name" value="HD-domain/PDEase-like"/>
    <property type="match status" value="1"/>
</dbReference>
<dbReference type="Pfam" id="PF01590">
    <property type="entry name" value="GAF"/>
    <property type="match status" value="1"/>
</dbReference>
<comment type="caution">
    <text evidence="2">The sequence shown here is derived from an EMBL/GenBank/DDBJ whole genome shotgun (WGS) entry which is preliminary data.</text>
</comment>
<keyword evidence="3" id="KW-1185">Reference proteome</keyword>
<protein>
    <submittedName>
        <fullName evidence="2">HD domain-containing protein</fullName>
    </submittedName>
</protein>
<dbReference type="RefSeq" id="WP_284938362.1">
    <property type="nucleotide sequence ID" value="NZ_JANURM010000017.1"/>
</dbReference>
<dbReference type="Gene3D" id="3.30.450.40">
    <property type="match status" value="1"/>
</dbReference>
<accession>A0ABT7HTB1</accession>
<proteinExistence type="predicted"/>
<dbReference type="EMBL" id="JANURM010000017">
    <property type="protein sequence ID" value="MDL0089648.1"/>
    <property type="molecule type" value="Genomic_DNA"/>
</dbReference>
<dbReference type="PANTHER" id="PTHR43155:SF2">
    <property type="entry name" value="CYCLIC DI-GMP PHOSPHODIESTERASE PA4108"/>
    <property type="match status" value="1"/>
</dbReference>
<reference evidence="2" key="1">
    <citation type="submission" date="2022-08" db="EMBL/GenBank/DDBJ databases">
        <authorList>
            <person name="Wang H."/>
        </authorList>
    </citation>
    <scope>NUCLEOTIDE SEQUENCE</scope>
    <source>
        <strain evidence="2">PS10</strain>
    </source>
</reference>
<dbReference type="InterPro" id="IPR029016">
    <property type="entry name" value="GAF-like_dom_sf"/>
</dbReference>
<dbReference type="InterPro" id="IPR003607">
    <property type="entry name" value="HD/PDEase_dom"/>
</dbReference>
<name>A0ABT7HTB1_9BACT</name>
<organism evidence="2 3">
    <name type="scientific">Campylobacter gastrosuis</name>
    <dbReference type="NCBI Taxonomy" id="2974576"/>
    <lineage>
        <taxon>Bacteria</taxon>
        <taxon>Pseudomonadati</taxon>
        <taxon>Campylobacterota</taxon>
        <taxon>Epsilonproteobacteria</taxon>
        <taxon>Campylobacterales</taxon>
        <taxon>Campylobacteraceae</taxon>
        <taxon>Campylobacter</taxon>
    </lineage>
</organism>
<dbReference type="InterPro" id="IPR037522">
    <property type="entry name" value="HD_GYP_dom"/>
</dbReference>
<dbReference type="Gene3D" id="1.10.3210.10">
    <property type="entry name" value="Hypothetical protein af1432"/>
    <property type="match status" value="2"/>
</dbReference>
<feature type="domain" description="HD-GYP" evidence="1">
    <location>
        <begin position="300"/>
        <end position="499"/>
    </location>
</feature>
<dbReference type="Proteomes" id="UP001173801">
    <property type="component" value="Unassembled WGS sequence"/>
</dbReference>
<evidence type="ECO:0000313" key="3">
    <source>
        <dbReference type="Proteomes" id="UP001173801"/>
    </source>
</evidence>
<dbReference type="Pfam" id="PF01966">
    <property type="entry name" value="HD"/>
    <property type="match status" value="1"/>
</dbReference>
<dbReference type="SMART" id="SM00065">
    <property type="entry name" value="GAF"/>
    <property type="match status" value="1"/>
</dbReference>
<dbReference type="InterPro" id="IPR006674">
    <property type="entry name" value="HD_domain"/>
</dbReference>
<gene>
    <name evidence="2" type="ORF">NYG85_09785</name>
</gene>
<evidence type="ECO:0000313" key="2">
    <source>
        <dbReference type="EMBL" id="MDL0089648.1"/>
    </source>
</evidence>
<reference evidence="2" key="2">
    <citation type="journal article" date="2023" name="Microorganisms">
        <title>Isolation and Genomic Characteristics of Cat-Borne Campylobacter felis sp. nov. and Sheep-Borne Campylobacter ovis sp. nov.</title>
        <authorList>
            <person name="Wang H."/>
            <person name="Li Y."/>
            <person name="Gu Y."/>
            <person name="Zhou G."/>
            <person name="Chen X."/>
            <person name="Zhang X."/>
            <person name="Shao Z."/>
            <person name="Zhang J."/>
            <person name="Zhang M."/>
        </authorList>
    </citation>
    <scope>NUCLEOTIDE SEQUENCE</scope>
    <source>
        <strain evidence="2">PS10</strain>
    </source>
</reference>
<dbReference type="InterPro" id="IPR003018">
    <property type="entry name" value="GAF"/>
</dbReference>
<dbReference type="PROSITE" id="PS51832">
    <property type="entry name" value="HD_GYP"/>
    <property type="match status" value="2"/>
</dbReference>
<dbReference type="PANTHER" id="PTHR43155">
    <property type="entry name" value="CYCLIC DI-GMP PHOSPHODIESTERASE PA4108-RELATED"/>
    <property type="match status" value="1"/>
</dbReference>
<sequence>MSFESNKQLNDILDINLKIAEEQDIDKILEMILTYTKKLTNSDGGSLYIVDEKNQNLIYKITQNDKLNINLKNPGDWAPIPLYKDDKANTSRVAVVSALENKFIKVDDIYNTKEYDFSGSKAFDERHNYKTKSMLALPLTNHENEVIGVIQLFNKLNDNKSPVSFTQRDENIIKIFAKQASMILTNAQLVKSVDDFMNAFVNVIAKAIDDKSSQTNNHITNIAQLAPMIAQSINDDSLVYANVNFSQNDIKQIELAAKLHDVGKITTPDYILEKSSKLECIYDRFEAVKDRFEILKRDAKIEFLENKITQEQYDKKITQLKSDLEFIDTLNKSEDLIESARLDEIASKTYLQDDKICPIFSESEIENLKIKRGNLTKNELEKIKNHAQLSKDMLKNLPYPKKYKDVLHIAINHHEKLNGKGYPSGLAHDELDIKDKILILADIFEALTAQDRSYKSPKTLKKTFEILDDMAFRGEIDKDLLEFFKTSDALKEYAKRLQAGQIDDFFK</sequence>
<feature type="domain" description="HD-GYP" evidence="1">
    <location>
        <begin position="193"/>
        <end position="279"/>
    </location>
</feature>
<dbReference type="SUPFAM" id="SSF55781">
    <property type="entry name" value="GAF domain-like"/>
    <property type="match status" value="1"/>
</dbReference>
<evidence type="ECO:0000259" key="1">
    <source>
        <dbReference type="PROSITE" id="PS51832"/>
    </source>
</evidence>